<reference evidence="3" key="2">
    <citation type="submission" date="2015-01" db="EMBL/GenBank/DDBJ databases">
        <title>Evolutionary Origins and Diversification of the Mycorrhizal Mutualists.</title>
        <authorList>
            <consortium name="DOE Joint Genome Institute"/>
            <consortium name="Mycorrhizal Genomics Consortium"/>
            <person name="Kohler A."/>
            <person name="Kuo A."/>
            <person name="Nagy L.G."/>
            <person name="Floudas D."/>
            <person name="Copeland A."/>
            <person name="Barry K.W."/>
            <person name="Cichocki N."/>
            <person name="Veneault-Fourrey C."/>
            <person name="LaButti K."/>
            <person name="Lindquist E.A."/>
            <person name="Lipzen A."/>
            <person name="Lundell T."/>
            <person name="Morin E."/>
            <person name="Murat C."/>
            <person name="Riley R."/>
            <person name="Ohm R."/>
            <person name="Sun H."/>
            <person name="Tunlid A."/>
            <person name="Henrissat B."/>
            <person name="Grigoriev I.V."/>
            <person name="Hibbett D.S."/>
            <person name="Martin F."/>
        </authorList>
    </citation>
    <scope>NUCLEOTIDE SEQUENCE [LARGE SCALE GENOMIC DNA]</scope>
    <source>
        <strain evidence="3">MUT 4182</strain>
    </source>
</reference>
<organism evidence="2 3">
    <name type="scientific">Tulasnella calospora MUT 4182</name>
    <dbReference type="NCBI Taxonomy" id="1051891"/>
    <lineage>
        <taxon>Eukaryota</taxon>
        <taxon>Fungi</taxon>
        <taxon>Dikarya</taxon>
        <taxon>Basidiomycota</taxon>
        <taxon>Agaricomycotina</taxon>
        <taxon>Agaricomycetes</taxon>
        <taxon>Cantharellales</taxon>
        <taxon>Tulasnellaceae</taxon>
        <taxon>Tulasnella</taxon>
    </lineage>
</organism>
<dbReference type="Pfam" id="PF25794">
    <property type="entry name" value="SACS"/>
    <property type="match status" value="1"/>
</dbReference>
<evidence type="ECO:0000313" key="3">
    <source>
        <dbReference type="Proteomes" id="UP000054248"/>
    </source>
</evidence>
<dbReference type="PANTHER" id="PTHR15600">
    <property type="entry name" value="SACSIN"/>
    <property type="match status" value="1"/>
</dbReference>
<dbReference type="SUPFAM" id="SSF55874">
    <property type="entry name" value="ATPase domain of HSP90 chaperone/DNA topoisomerase II/histidine kinase"/>
    <property type="match status" value="1"/>
</dbReference>
<dbReference type="InterPro" id="IPR052972">
    <property type="entry name" value="Sacsin_chaperone_reg"/>
</dbReference>
<dbReference type="Gene3D" id="3.30.565.10">
    <property type="entry name" value="Histidine kinase-like ATPase, C-terminal domain"/>
    <property type="match status" value="1"/>
</dbReference>
<feature type="domain" description="Sacsin/Nov" evidence="1">
    <location>
        <begin position="11"/>
        <end position="186"/>
    </location>
</feature>
<dbReference type="EMBL" id="KN823568">
    <property type="protein sequence ID" value="KIO16429.1"/>
    <property type="molecule type" value="Genomic_DNA"/>
</dbReference>
<dbReference type="GO" id="GO:0030544">
    <property type="term" value="F:Hsp70 protein binding"/>
    <property type="evidence" value="ECO:0007669"/>
    <property type="project" value="TreeGrafter"/>
</dbReference>
<dbReference type="AlphaFoldDB" id="A0A0C3Q264"/>
<dbReference type="NCBIfam" id="NF047352">
    <property type="entry name" value="P_loop_sacsin"/>
    <property type="match status" value="1"/>
</dbReference>
<reference evidence="2 3" key="1">
    <citation type="submission" date="2014-04" db="EMBL/GenBank/DDBJ databases">
        <authorList>
            <consortium name="DOE Joint Genome Institute"/>
            <person name="Kuo A."/>
            <person name="Girlanda M."/>
            <person name="Perotto S."/>
            <person name="Kohler A."/>
            <person name="Nagy L.G."/>
            <person name="Floudas D."/>
            <person name="Copeland A."/>
            <person name="Barry K.W."/>
            <person name="Cichocki N."/>
            <person name="Veneault-Fourrey C."/>
            <person name="LaButti K."/>
            <person name="Lindquist E.A."/>
            <person name="Lipzen A."/>
            <person name="Lundell T."/>
            <person name="Morin E."/>
            <person name="Murat C."/>
            <person name="Sun H."/>
            <person name="Tunlid A."/>
            <person name="Henrissat B."/>
            <person name="Grigoriev I.V."/>
            <person name="Hibbett D.S."/>
            <person name="Martin F."/>
            <person name="Nordberg H.P."/>
            <person name="Cantor M.N."/>
            <person name="Hua S.X."/>
        </authorList>
    </citation>
    <scope>NUCLEOTIDE SEQUENCE [LARGE SCALE GENOMIC DNA]</scope>
    <source>
        <strain evidence="2 3">MUT 4182</strain>
    </source>
</reference>
<dbReference type="InterPro" id="IPR036890">
    <property type="entry name" value="HATPase_C_sf"/>
</dbReference>
<protein>
    <recommendedName>
        <fullName evidence="1">Sacsin/Nov domain-containing protein</fullName>
    </recommendedName>
</protein>
<evidence type="ECO:0000259" key="1">
    <source>
        <dbReference type="Pfam" id="PF25794"/>
    </source>
</evidence>
<proteinExistence type="predicted"/>
<sequence length="186" mass="20803">MPRNKELVIDVAHRIRDILDDYPAGPTILREILQNTDDAGGRVQRFILDTRQHSSEGLFDDVLKDCQGPAIIACNDSSFQPRDWEAICNISNSSKKGDEKSTGKFGLGFCTCYHVTDYPHVLSGDQLLIIDPHKSTEKSSGCVEFSTRRSGENDRDKYSAHFDAFNGILNPQDDVFDGTAIRLPLR</sequence>
<name>A0A0C3Q264_9AGAM</name>
<dbReference type="PANTHER" id="PTHR15600:SF42">
    <property type="entry name" value="SACSIN"/>
    <property type="match status" value="1"/>
</dbReference>
<gene>
    <name evidence="2" type="ORF">M407DRAFT_86019</name>
</gene>
<dbReference type="OrthoDB" id="10031156at2759"/>
<evidence type="ECO:0000313" key="2">
    <source>
        <dbReference type="EMBL" id="KIO16429.1"/>
    </source>
</evidence>
<keyword evidence="3" id="KW-1185">Reference proteome</keyword>
<dbReference type="InterPro" id="IPR058210">
    <property type="entry name" value="SACS/Nov_dom"/>
</dbReference>
<dbReference type="STRING" id="1051891.A0A0C3Q264"/>
<dbReference type="Proteomes" id="UP000054248">
    <property type="component" value="Unassembled WGS sequence"/>
</dbReference>
<feature type="non-terminal residue" evidence="2">
    <location>
        <position position="186"/>
    </location>
</feature>
<accession>A0A0C3Q264</accession>
<dbReference type="HOGENOM" id="CLU_080878_1_0_1"/>